<feature type="signal peptide" evidence="2">
    <location>
        <begin position="1"/>
        <end position="34"/>
    </location>
</feature>
<dbReference type="Pfam" id="PF19580">
    <property type="entry name" value="Exo_endo_phos_3"/>
    <property type="match status" value="1"/>
</dbReference>
<dbReference type="SUPFAM" id="SSF56219">
    <property type="entry name" value="DNase I-like"/>
    <property type="match status" value="1"/>
</dbReference>
<feature type="region of interest" description="Disordered" evidence="1">
    <location>
        <begin position="418"/>
        <end position="454"/>
    </location>
</feature>
<dbReference type="InterPro" id="IPR006311">
    <property type="entry name" value="TAT_signal"/>
</dbReference>
<evidence type="ECO:0000256" key="1">
    <source>
        <dbReference type="SAM" id="MobiDB-lite"/>
    </source>
</evidence>
<dbReference type="Gene3D" id="3.60.10.10">
    <property type="entry name" value="Endonuclease/exonuclease/phosphatase"/>
    <property type="match status" value="1"/>
</dbReference>
<protein>
    <recommendedName>
        <fullName evidence="3">Endonuclease/exonuclease/phosphatase domain-containing protein</fullName>
    </recommendedName>
</protein>
<keyword evidence="5" id="KW-1185">Reference proteome</keyword>
<dbReference type="PANTHER" id="PTHR42834:SF1">
    <property type="entry name" value="ENDONUCLEASE_EXONUCLEASE_PHOSPHATASE FAMILY PROTEIN (AFU_ORTHOLOGUE AFUA_3G09210)"/>
    <property type="match status" value="1"/>
</dbReference>
<dbReference type="PROSITE" id="PS51318">
    <property type="entry name" value="TAT"/>
    <property type="match status" value="1"/>
</dbReference>
<feature type="compositionally biased region" description="Low complexity" evidence="1">
    <location>
        <begin position="420"/>
        <end position="438"/>
    </location>
</feature>
<dbReference type="InterPro" id="IPR005135">
    <property type="entry name" value="Endo/exonuclease/phosphatase"/>
</dbReference>
<proteinExistence type="predicted"/>
<dbReference type="RefSeq" id="WP_179481253.1">
    <property type="nucleotide sequence ID" value="NZ_JACCFW010000001.1"/>
</dbReference>
<evidence type="ECO:0000313" key="4">
    <source>
        <dbReference type="EMBL" id="NYJ74959.1"/>
    </source>
</evidence>
<organism evidence="4 5">
    <name type="scientific">Allobranchiibius huperziae</name>
    <dbReference type="NCBI Taxonomy" id="1874116"/>
    <lineage>
        <taxon>Bacteria</taxon>
        <taxon>Bacillati</taxon>
        <taxon>Actinomycetota</taxon>
        <taxon>Actinomycetes</taxon>
        <taxon>Micrococcales</taxon>
        <taxon>Dermacoccaceae</taxon>
        <taxon>Allobranchiibius</taxon>
    </lineage>
</organism>
<evidence type="ECO:0000259" key="3">
    <source>
        <dbReference type="Pfam" id="PF19580"/>
    </source>
</evidence>
<dbReference type="AlphaFoldDB" id="A0A853DG73"/>
<dbReference type="EMBL" id="JACCFW010000001">
    <property type="protein sequence ID" value="NYJ74959.1"/>
    <property type="molecule type" value="Genomic_DNA"/>
</dbReference>
<gene>
    <name evidence="4" type="ORF">HNR15_001922</name>
</gene>
<dbReference type="GO" id="GO:0003824">
    <property type="term" value="F:catalytic activity"/>
    <property type="evidence" value="ECO:0007669"/>
    <property type="project" value="InterPro"/>
</dbReference>
<dbReference type="InterPro" id="IPR036691">
    <property type="entry name" value="Endo/exonu/phosph_ase_sf"/>
</dbReference>
<evidence type="ECO:0000313" key="5">
    <source>
        <dbReference type="Proteomes" id="UP000571817"/>
    </source>
</evidence>
<dbReference type="Proteomes" id="UP000571817">
    <property type="component" value="Unassembled WGS sequence"/>
</dbReference>
<dbReference type="PANTHER" id="PTHR42834">
    <property type="entry name" value="ENDONUCLEASE/EXONUCLEASE/PHOSPHATASE FAMILY PROTEIN (AFU_ORTHOLOGUE AFUA_3G09210)"/>
    <property type="match status" value="1"/>
</dbReference>
<comment type="caution">
    <text evidence="4">The sequence shown here is derived from an EMBL/GenBank/DDBJ whole genome shotgun (WGS) entry which is preliminary data.</text>
</comment>
<dbReference type="CDD" id="cd04486">
    <property type="entry name" value="YhcR_OBF_like"/>
    <property type="match status" value="1"/>
</dbReference>
<sequence length="619" mass="65053">MPRISTSRRTLSAFGTVTLCATAGLALWQPAAHAASGTTIDQIQGAAHVSPLKGQTVQGVAGRVTATSRTGFWMQSMTPDSDPATSEGIFVYTKSVPTVSAGDDVTVAGTVVEFRPGGSGGVGNLSTTELSGVTVTVVSTGNPLPAPVVIGRDRIAPQQTVEQGNPGNVETAGTPFDPSRNALDFDESLEGMRVAELNAKAVGPTAVSYGETPIVPGQNVRAISTPRGGVLYSGYDHPNSMRLILDTALLPTASVPSAANVGDRYAGLTTGVMDYTFGNFHLMATSVGQRRSAGLTREVTARASRSQLAVATFNVENLAPQDPATKFSRLAGQIVTNLRAPDLVALEEIQDNSGATDDGTTDSSATVAKLVAAISAAGGPSYQARWINPQDKTDGGQPGGNIRQVFLFRTDRGLSFVDKSGGSATSSTTVTGKGSRTSISASPGRIDPTNAAWDDSRKPLVGEFRWQGAPVFVIANHFDSKGGDDPLMGRWQQPVRSSENQRHQQATLVRGFVDSLLSANKKANVVVLGDLNDFEFSATADILAGHGGTRLTDLPRTLPKNQRYTYDFEGNSQVLDHILLSPALSEGSAYSYDIVHTNAEFSDQDSDHDPQIVRLHIGG</sequence>
<feature type="chain" id="PRO_5032741753" description="Endonuclease/exonuclease/phosphatase domain-containing protein" evidence="2">
    <location>
        <begin position="35"/>
        <end position="619"/>
    </location>
</feature>
<evidence type="ECO:0000256" key="2">
    <source>
        <dbReference type="SAM" id="SignalP"/>
    </source>
</evidence>
<name>A0A853DG73_9MICO</name>
<reference evidence="4 5" key="1">
    <citation type="submission" date="2020-07" db="EMBL/GenBank/DDBJ databases">
        <title>Sequencing the genomes of 1000 actinobacteria strains.</title>
        <authorList>
            <person name="Klenk H.-P."/>
        </authorList>
    </citation>
    <scope>NUCLEOTIDE SEQUENCE [LARGE SCALE GENOMIC DNA]</scope>
    <source>
        <strain evidence="4 5">DSM 29531</strain>
    </source>
</reference>
<accession>A0A853DG73</accession>
<feature type="region of interest" description="Disordered" evidence="1">
    <location>
        <begin position="160"/>
        <end position="179"/>
    </location>
</feature>
<keyword evidence="2" id="KW-0732">Signal</keyword>
<feature type="domain" description="Endonuclease/exonuclease/phosphatase" evidence="3">
    <location>
        <begin position="466"/>
        <end position="604"/>
    </location>
</feature>